<evidence type="ECO:0000313" key="2">
    <source>
        <dbReference type="Proteomes" id="UP000789831"/>
    </source>
</evidence>
<dbReference type="AlphaFoldDB" id="A0A9N9DA13"/>
<evidence type="ECO:0000313" key="1">
    <source>
        <dbReference type="EMBL" id="CAG8628636.1"/>
    </source>
</evidence>
<keyword evidence="2" id="KW-1185">Reference proteome</keyword>
<dbReference type="OrthoDB" id="2475555at2759"/>
<feature type="non-terminal residue" evidence="1">
    <location>
        <position position="172"/>
    </location>
</feature>
<reference evidence="1" key="1">
    <citation type="submission" date="2021-06" db="EMBL/GenBank/DDBJ databases">
        <authorList>
            <person name="Kallberg Y."/>
            <person name="Tangrot J."/>
            <person name="Rosling A."/>
        </authorList>
    </citation>
    <scope>NUCLEOTIDE SEQUENCE</scope>
    <source>
        <strain evidence="1">MT106</strain>
    </source>
</reference>
<dbReference type="Proteomes" id="UP000789831">
    <property type="component" value="Unassembled WGS sequence"/>
</dbReference>
<organism evidence="1 2">
    <name type="scientific">Ambispora gerdemannii</name>
    <dbReference type="NCBI Taxonomy" id="144530"/>
    <lineage>
        <taxon>Eukaryota</taxon>
        <taxon>Fungi</taxon>
        <taxon>Fungi incertae sedis</taxon>
        <taxon>Mucoromycota</taxon>
        <taxon>Glomeromycotina</taxon>
        <taxon>Glomeromycetes</taxon>
        <taxon>Archaeosporales</taxon>
        <taxon>Ambisporaceae</taxon>
        <taxon>Ambispora</taxon>
    </lineage>
</organism>
<gene>
    <name evidence="1" type="ORF">AGERDE_LOCUS10419</name>
</gene>
<sequence>MYKPVSNFNGNKTSICSQVEAGKIITEKLYCCSKDAVNCFPSSDCIGNYEVAQCHNLNKFDACKRTDVAAIQVCGGLQNSIICLSVDTTSKNYSDYYRFYKAVEWIVNRNSEAETNNITVCDDGTSYHPCNTSNPNGTIANLTCSDLFQNEHRCNWRNITNGQILADIPRKP</sequence>
<accession>A0A9N9DA13</accession>
<dbReference type="EMBL" id="CAJVPL010003225">
    <property type="protein sequence ID" value="CAG8628636.1"/>
    <property type="molecule type" value="Genomic_DNA"/>
</dbReference>
<proteinExistence type="predicted"/>
<name>A0A9N9DA13_9GLOM</name>
<protein>
    <submittedName>
        <fullName evidence="1">4373_t:CDS:1</fullName>
    </submittedName>
</protein>
<comment type="caution">
    <text evidence="1">The sequence shown here is derived from an EMBL/GenBank/DDBJ whole genome shotgun (WGS) entry which is preliminary data.</text>
</comment>